<dbReference type="OrthoDB" id="288620at2"/>
<dbReference type="EMBL" id="CP036274">
    <property type="protein sequence ID" value="QDU29228.1"/>
    <property type="molecule type" value="Genomic_DNA"/>
</dbReference>
<accession>A0A517YG75</accession>
<reference evidence="1 2" key="1">
    <citation type="submission" date="2019-02" db="EMBL/GenBank/DDBJ databases">
        <title>Deep-cultivation of Planctomycetes and their phenomic and genomic characterization uncovers novel biology.</title>
        <authorList>
            <person name="Wiegand S."/>
            <person name="Jogler M."/>
            <person name="Boedeker C."/>
            <person name="Pinto D."/>
            <person name="Vollmers J."/>
            <person name="Rivas-Marin E."/>
            <person name="Kohn T."/>
            <person name="Peeters S.H."/>
            <person name="Heuer A."/>
            <person name="Rast P."/>
            <person name="Oberbeckmann S."/>
            <person name="Bunk B."/>
            <person name="Jeske O."/>
            <person name="Meyerdierks A."/>
            <person name="Storesund J.E."/>
            <person name="Kallscheuer N."/>
            <person name="Luecker S."/>
            <person name="Lage O.M."/>
            <person name="Pohl T."/>
            <person name="Merkel B.J."/>
            <person name="Hornburger P."/>
            <person name="Mueller R.-W."/>
            <person name="Bruemmer F."/>
            <person name="Labrenz M."/>
            <person name="Spormann A.M."/>
            <person name="Op den Camp H."/>
            <person name="Overmann J."/>
            <person name="Amann R."/>
            <person name="Jetten M.S.M."/>
            <person name="Mascher T."/>
            <person name="Medema M.H."/>
            <person name="Devos D.P."/>
            <person name="Kaster A.-K."/>
            <person name="Ovreas L."/>
            <person name="Rohde M."/>
            <person name="Galperin M.Y."/>
            <person name="Jogler C."/>
        </authorList>
    </citation>
    <scope>NUCLEOTIDE SEQUENCE [LARGE SCALE GENOMIC DNA]</scope>
    <source>
        <strain evidence="1 2">ETA_A8</strain>
    </source>
</reference>
<dbReference type="KEGG" id="aagg:ETAA8_43350"/>
<keyword evidence="2" id="KW-1185">Reference proteome</keyword>
<organism evidence="1 2">
    <name type="scientific">Anatilimnocola aggregata</name>
    <dbReference type="NCBI Taxonomy" id="2528021"/>
    <lineage>
        <taxon>Bacteria</taxon>
        <taxon>Pseudomonadati</taxon>
        <taxon>Planctomycetota</taxon>
        <taxon>Planctomycetia</taxon>
        <taxon>Pirellulales</taxon>
        <taxon>Pirellulaceae</taxon>
        <taxon>Anatilimnocola</taxon>
    </lineage>
</organism>
<dbReference type="RefSeq" id="WP_145092751.1">
    <property type="nucleotide sequence ID" value="NZ_CP036274.1"/>
</dbReference>
<dbReference type="AlphaFoldDB" id="A0A517YG75"/>
<evidence type="ECO:0000313" key="1">
    <source>
        <dbReference type="EMBL" id="QDU29228.1"/>
    </source>
</evidence>
<protein>
    <recommendedName>
        <fullName evidence="3">DUF2997 domain-containing protein</fullName>
    </recommendedName>
</protein>
<proteinExistence type="predicted"/>
<name>A0A517YG75_9BACT</name>
<dbReference type="Proteomes" id="UP000315017">
    <property type="component" value="Chromosome"/>
</dbReference>
<gene>
    <name evidence="1" type="ORF">ETAA8_43350</name>
</gene>
<dbReference type="Pfam" id="PF11211">
    <property type="entry name" value="DUF2997"/>
    <property type="match status" value="1"/>
</dbReference>
<sequence>MPIIEVIVSPQGATQVTTRGFAGNSCQAASQSLEAALGLRQAEQLTPEFYQQQATNLAQSQGQR</sequence>
<evidence type="ECO:0000313" key="2">
    <source>
        <dbReference type="Proteomes" id="UP000315017"/>
    </source>
</evidence>
<evidence type="ECO:0008006" key="3">
    <source>
        <dbReference type="Google" id="ProtNLM"/>
    </source>
</evidence>
<dbReference type="InterPro" id="IPR021375">
    <property type="entry name" value="DUF2997"/>
</dbReference>